<proteinExistence type="predicted"/>
<feature type="transmembrane region" description="Helical" evidence="6">
    <location>
        <begin position="387"/>
        <end position="407"/>
    </location>
</feature>
<evidence type="ECO:0000256" key="5">
    <source>
        <dbReference type="ARBA" id="ARBA00023136"/>
    </source>
</evidence>
<keyword evidence="3 6" id="KW-0812">Transmembrane</keyword>
<organism evidence="7 8">
    <name type="scientific">Celeribacter ethanolicus</name>
    <dbReference type="NCBI Taxonomy" id="1758178"/>
    <lineage>
        <taxon>Bacteria</taxon>
        <taxon>Pseudomonadati</taxon>
        <taxon>Pseudomonadota</taxon>
        <taxon>Alphaproteobacteria</taxon>
        <taxon>Rhodobacterales</taxon>
        <taxon>Roseobacteraceae</taxon>
        <taxon>Celeribacter</taxon>
    </lineage>
</organism>
<evidence type="ECO:0000256" key="6">
    <source>
        <dbReference type="SAM" id="Phobius"/>
    </source>
</evidence>
<sequence>MLMSNGLTILLQLLMVPVLIWAWGAPLFGEWIILYTIPGYLSLTDFGIIASSNNKIEAHCARKRYLSANRTYLSSVLVLFAMLSLVVFVGALIWAVFRVQFVGLFEILSESDVLTVAILLFVDALLMLVLNHHSALYRTLGKFDLTVNWQALGRVVPLAGLCFAAALGANILWAALTMLMLRTTLFLVMMNSIRRHVKWIKIAWLRTSRKEVTNLASGAIGFMTLPLSNMIYLHVTTLVVAAISNPLMVATFSTMRTFTRMIPQFVAIAGRSRWSEISKANARGDHALIAGMKKSVLTQTVLLTGVAALGYILLGKIFYRFWTGGELPFDPLLFYALLINATLIACYYSLEVFLLATNKVKGYATVFLVITFLQIVAGYGLSKIIGVAGFPIMGAVGALTICSVLIAKVASAAKNR</sequence>
<feature type="transmembrane region" description="Helical" evidence="6">
    <location>
        <begin position="72"/>
        <end position="97"/>
    </location>
</feature>
<dbReference type="AlphaFoldDB" id="A0A291GDN3"/>
<accession>A0A291GDN3</accession>
<dbReference type="Proteomes" id="UP000217935">
    <property type="component" value="Chromosome"/>
</dbReference>
<feature type="transmembrane region" description="Helical" evidence="6">
    <location>
        <begin position="151"/>
        <end position="167"/>
    </location>
</feature>
<evidence type="ECO:0000256" key="1">
    <source>
        <dbReference type="ARBA" id="ARBA00004651"/>
    </source>
</evidence>
<feature type="transmembrane region" description="Helical" evidence="6">
    <location>
        <begin position="301"/>
        <end position="319"/>
    </location>
</feature>
<evidence type="ECO:0008006" key="9">
    <source>
        <dbReference type="Google" id="ProtNLM"/>
    </source>
</evidence>
<keyword evidence="4 6" id="KW-1133">Transmembrane helix</keyword>
<feature type="transmembrane region" description="Helical" evidence="6">
    <location>
        <begin position="362"/>
        <end position="381"/>
    </location>
</feature>
<dbReference type="EMBL" id="CP022196">
    <property type="protein sequence ID" value="ATG48144.1"/>
    <property type="molecule type" value="Genomic_DNA"/>
</dbReference>
<evidence type="ECO:0000313" key="7">
    <source>
        <dbReference type="EMBL" id="ATG48144.1"/>
    </source>
</evidence>
<dbReference type="GO" id="GO:0005886">
    <property type="term" value="C:plasma membrane"/>
    <property type="evidence" value="ECO:0007669"/>
    <property type="project" value="UniProtKB-SubCell"/>
</dbReference>
<feature type="transmembrane region" description="Helical" evidence="6">
    <location>
        <begin position="331"/>
        <end position="350"/>
    </location>
</feature>
<dbReference type="PANTHER" id="PTHR30250:SF11">
    <property type="entry name" value="O-ANTIGEN TRANSPORTER-RELATED"/>
    <property type="match status" value="1"/>
</dbReference>
<evidence type="ECO:0000313" key="8">
    <source>
        <dbReference type="Proteomes" id="UP000217935"/>
    </source>
</evidence>
<evidence type="ECO:0000256" key="4">
    <source>
        <dbReference type="ARBA" id="ARBA00022989"/>
    </source>
</evidence>
<name>A0A291GDN3_9RHOB</name>
<reference evidence="7 8" key="1">
    <citation type="submission" date="2017-06" db="EMBL/GenBank/DDBJ databases">
        <title>Celeribacter sp. TSPH2 complete genome sequence.</title>
        <authorList>
            <person name="Woo J.-H."/>
            <person name="Kim H.-S."/>
        </authorList>
    </citation>
    <scope>NUCLEOTIDE SEQUENCE [LARGE SCALE GENOMIC DNA]</scope>
    <source>
        <strain evidence="7 8">TSPH2</strain>
    </source>
</reference>
<keyword evidence="8" id="KW-1185">Reference proteome</keyword>
<protein>
    <recommendedName>
        <fullName evidence="9">Polysaccharide biosynthesis protein</fullName>
    </recommendedName>
</protein>
<dbReference type="PANTHER" id="PTHR30250">
    <property type="entry name" value="PST FAMILY PREDICTED COLANIC ACID TRANSPORTER"/>
    <property type="match status" value="1"/>
</dbReference>
<feature type="transmembrane region" description="Helical" evidence="6">
    <location>
        <begin position="32"/>
        <end position="51"/>
    </location>
</feature>
<keyword evidence="5 6" id="KW-0472">Membrane</keyword>
<feature type="transmembrane region" description="Helical" evidence="6">
    <location>
        <begin position="238"/>
        <end position="255"/>
    </location>
</feature>
<keyword evidence="2" id="KW-1003">Cell membrane</keyword>
<evidence type="ECO:0000256" key="2">
    <source>
        <dbReference type="ARBA" id="ARBA00022475"/>
    </source>
</evidence>
<gene>
    <name evidence="7" type="ORF">CEW89_11515</name>
</gene>
<evidence type="ECO:0000256" key="3">
    <source>
        <dbReference type="ARBA" id="ARBA00022692"/>
    </source>
</evidence>
<feature type="transmembrane region" description="Helical" evidence="6">
    <location>
        <begin position="113"/>
        <end position="130"/>
    </location>
</feature>
<dbReference type="InterPro" id="IPR050833">
    <property type="entry name" value="Poly_Biosynth_Transport"/>
</dbReference>
<comment type="subcellular location">
    <subcellularLocation>
        <location evidence="1">Cell membrane</location>
        <topology evidence="1">Multi-pass membrane protein</topology>
    </subcellularLocation>
</comment>
<dbReference type="KEGG" id="ceh:CEW89_11515"/>